<dbReference type="SUPFAM" id="SSF53448">
    <property type="entry name" value="Nucleotide-diphospho-sugar transferases"/>
    <property type="match status" value="1"/>
</dbReference>
<comment type="caution">
    <text evidence="2">The sequence shown here is derived from an EMBL/GenBank/DDBJ whole genome shotgun (WGS) entry which is preliminary data.</text>
</comment>
<organism evidence="2 3">
    <name type="scientific">Mucilaginibacter gynuensis</name>
    <dbReference type="NCBI Taxonomy" id="1302236"/>
    <lineage>
        <taxon>Bacteria</taxon>
        <taxon>Pseudomonadati</taxon>
        <taxon>Bacteroidota</taxon>
        <taxon>Sphingobacteriia</taxon>
        <taxon>Sphingobacteriales</taxon>
        <taxon>Sphingobacteriaceae</taxon>
        <taxon>Mucilaginibacter</taxon>
    </lineage>
</organism>
<accession>A0ABP8GQ37</accession>
<dbReference type="RefSeq" id="WP_345212158.1">
    <property type="nucleotide sequence ID" value="NZ_BAABFT010000008.1"/>
</dbReference>
<sequence length="328" mass="36642">MTGELISIIIPVYNAEKHLKACIESALAQTWPYIELIIIDDGSTDGSLTIARSFESPIVKIYSTINKGASAARNLGIQHANGNYIQFLDADDLLSPDKMEQQVNSLQQNPDKVAVCSTIYFNNGDDHLNSPIPTYEEAFLQSDDSPAHFLINLWGGYSTNGSMVQPNAWLVPKVIINRADVWNEALTVDDDGEYFCRVLLQSAGIIKTGGLNYYRKYPGTGANLSAAKQEKHFASQLQAFKLKYQWISKNDDSANLKTAYLRSLHQLKFKVYPNYPQLLLQIDEAIAAIPYSITYHYTFATPAGNAISKLLGWRFTKILQNLVHQLKA</sequence>
<dbReference type="PANTHER" id="PTHR22916:SF3">
    <property type="entry name" value="UDP-GLCNAC:BETAGAL BETA-1,3-N-ACETYLGLUCOSAMINYLTRANSFERASE-LIKE PROTEIN 1"/>
    <property type="match status" value="1"/>
</dbReference>
<evidence type="ECO:0000259" key="1">
    <source>
        <dbReference type="Pfam" id="PF00535"/>
    </source>
</evidence>
<dbReference type="PANTHER" id="PTHR22916">
    <property type="entry name" value="GLYCOSYLTRANSFERASE"/>
    <property type="match status" value="1"/>
</dbReference>
<feature type="domain" description="Glycosyltransferase 2-like" evidence="1">
    <location>
        <begin position="7"/>
        <end position="132"/>
    </location>
</feature>
<dbReference type="InterPro" id="IPR029044">
    <property type="entry name" value="Nucleotide-diphossugar_trans"/>
</dbReference>
<reference evidence="3" key="1">
    <citation type="journal article" date="2019" name="Int. J. Syst. Evol. Microbiol.">
        <title>The Global Catalogue of Microorganisms (GCM) 10K type strain sequencing project: providing services to taxonomists for standard genome sequencing and annotation.</title>
        <authorList>
            <consortium name="The Broad Institute Genomics Platform"/>
            <consortium name="The Broad Institute Genome Sequencing Center for Infectious Disease"/>
            <person name="Wu L."/>
            <person name="Ma J."/>
        </authorList>
    </citation>
    <scope>NUCLEOTIDE SEQUENCE [LARGE SCALE GENOMIC DNA]</scope>
    <source>
        <strain evidence="3">JCM 17705</strain>
    </source>
</reference>
<dbReference type="CDD" id="cd00761">
    <property type="entry name" value="Glyco_tranf_GTA_type"/>
    <property type="match status" value="1"/>
</dbReference>
<dbReference type="EMBL" id="BAABFT010000008">
    <property type="protein sequence ID" value="GAA4328272.1"/>
    <property type="molecule type" value="Genomic_DNA"/>
</dbReference>
<proteinExistence type="predicted"/>
<dbReference type="Pfam" id="PF00535">
    <property type="entry name" value="Glycos_transf_2"/>
    <property type="match status" value="1"/>
</dbReference>
<evidence type="ECO:0000313" key="3">
    <source>
        <dbReference type="Proteomes" id="UP001500582"/>
    </source>
</evidence>
<gene>
    <name evidence="2" type="ORF">GCM10023149_32210</name>
</gene>
<name>A0ABP8GQ37_9SPHI</name>
<dbReference type="Proteomes" id="UP001500582">
    <property type="component" value="Unassembled WGS sequence"/>
</dbReference>
<dbReference type="InterPro" id="IPR001173">
    <property type="entry name" value="Glyco_trans_2-like"/>
</dbReference>
<keyword evidence="3" id="KW-1185">Reference proteome</keyword>
<evidence type="ECO:0000313" key="2">
    <source>
        <dbReference type="EMBL" id="GAA4328272.1"/>
    </source>
</evidence>
<dbReference type="Gene3D" id="3.90.550.10">
    <property type="entry name" value="Spore Coat Polysaccharide Biosynthesis Protein SpsA, Chain A"/>
    <property type="match status" value="1"/>
</dbReference>
<protein>
    <submittedName>
        <fullName evidence="2">Glycosyltransferase family A protein</fullName>
    </submittedName>
</protein>